<protein>
    <recommendedName>
        <fullName evidence="3">Secreted protein</fullName>
    </recommendedName>
</protein>
<dbReference type="AlphaFoldDB" id="A0A7X0F1E4"/>
<keyword evidence="2" id="KW-1185">Reference proteome</keyword>
<sequence>MTDSEGEMAATGMVPADKAGYVLQRATGTLPEGAAKLASEIGAVGVATVLARGNRTAVRRGATAALGTMRPRPAEWYAFDPKDQDTPDWYPQGLTGDEDSGSAGVPVFVVSWYFKPEPPAAERGVRVTFLSPRTLKYQHALLVEARPDGSYGPIDIHAGGVAWYGDLLYVADTFRGLRVFDTRNILDLRTAQQDLGDPARVGRHGGRLHAFGYRYVIPQTDAWRLAQRGPRLSFAAIDRTTTPHTLISGEYADTSRDRLVVRWDLAEDGTLADGTPRDAHVLGHAKIQGALSSGGTWYLSQAADARTNGKLIVQGDGDATTRPFPIGPEDLTVRDGRLWSVTEFRDKRVVFGVAL</sequence>
<dbReference type="Proteomes" id="UP000583800">
    <property type="component" value="Unassembled WGS sequence"/>
</dbReference>
<proteinExistence type="predicted"/>
<dbReference type="RefSeq" id="WP_185086489.1">
    <property type="nucleotide sequence ID" value="NZ_JACHJB010000002.1"/>
</dbReference>
<evidence type="ECO:0000313" key="1">
    <source>
        <dbReference type="EMBL" id="MBB6348815.1"/>
    </source>
</evidence>
<name>A0A7X0F1E4_9ACTN</name>
<reference evidence="1 2" key="1">
    <citation type="submission" date="2020-08" db="EMBL/GenBank/DDBJ databases">
        <title>Sequencing the genomes of 1000 actinobacteria strains.</title>
        <authorList>
            <person name="Klenk H.-P."/>
        </authorList>
    </citation>
    <scope>NUCLEOTIDE SEQUENCE [LARGE SCALE GENOMIC DNA]</scope>
    <source>
        <strain evidence="1 2">DSM 45913</strain>
    </source>
</reference>
<accession>A0A7X0F1E4</accession>
<organism evidence="1 2">
    <name type="scientific">Nonomuraea muscovyensis</name>
    <dbReference type="NCBI Taxonomy" id="1124761"/>
    <lineage>
        <taxon>Bacteria</taxon>
        <taxon>Bacillati</taxon>
        <taxon>Actinomycetota</taxon>
        <taxon>Actinomycetes</taxon>
        <taxon>Streptosporangiales</taxon>
        <taxon>Streptosporangiaceae</taxon>
        <taxon>Nonomuraea</taxon>
    </lineage>
</organism>
<dbReference type="EMBL" id="JACHJB010000002">
    <property type="protein sequence ID" value="MBB6348815.1"/>
    <property type="molecule type" value="Genomic_DNA"/>
</dbReference>
<gene>
    <name evidence="1" type="ORF">FHU36_005360</name>
</gene>
<evidence type="ECO:0008006" key="3">
    <source>
        <dbReference type="Google" id="ProtNLM"/>
    </source>
</evidence>
<evidence type="ECO:0000313" key="2">
    <source>
        <dbReference type="Proteomes" id="UP000583800"/>
    </source>
</evidence>
<comment type="caution">
    <text evidence="1">The sequence shown here is derived from an EMBL/GenBank/DDBJ whole genome shotgun (WGS) entry which is preliminary data.</text>
</comment>